<keyword evidence="9 16" id="KW-0479">Metal-binding</keyword>
<sequence>MRQIILDTETTGFEPHNGDRIIEIGAVEMFKRRLTHNNYHQYIYPERTVPQEAIEVHGITDEFLKDKPVFAKIADEFMEFVAGAELIIHNAPFDVGFINHELSLLPGNKWGKIEDHCVITDSLKMARQTYPGQRNSLDALCKRLGIDNSNRTLHGALLDSEILADVYLTMTGGQTDLMLAADSQNNSENSDSRVTVRSDRPALKVLKANDAELMLHQKKLEEISKKSGQELAW</sequence>
<keyword evidence="19" id="KW-1185">Reference proteome</keyword>
<keyword evidence="14 16" id="KW-0464">Manganese</keyword>
<dbReference type="InterPro" id="IPR013520">
    <property type="entry name" value="Ribonucl_H"/>
</dbReference>
<dbReference type="PANTHER" id="PTHR30231">
    <property type="entry name" value="DNA POLYMERASE III SUBUNIT EPSILON"/>
    <property type="match status" value="1"/>
</dbReference>
<keyword evidence="11 16" id="KW-0269">Exonuclease</keyword>
<keyword evidence="7 16" id="KW-0235">DNA replication</keyword>
<keyword evidence="12 16" id="KW-0460">Magnesium</keyword>
<proteinExistence type="predicted"/>
<name>A0ABM7MDU1_9GAMM</name>
<evidence type="ECO:0000256" key="7">
    <source>
        <dbReference type="ARBA" id="ARBA00022705"/>
    </source>
</evidence>
<dbReference type="InterPro" id="IPR012337">
    <property type="entry name" value="RNaseH-like_sf"/>
</dbReference>
<dbReference type="NCBIfam" id="TIGR00573">
    <property type="entry name" value="dnaq"/>
    <property type="match status" value="1"/>
</dbReference>
<comment type="cofactor">
    <cofactor evidence="2 16">
        <name>Mg(2+)</name>
        <dbReference type="ChEBI" id="CHEBI:18420"/>
    </cofactor>
</comment>
<keyword evidence="8 16" id="KW-0540">Nuclease</keyword>
<evidence type="ECO:0000256" key="15">
    <source>
        <dbReference type="ARBA" id="ARBA00049244"/>
    </source>
</evidence>
<comment type="function">
    <text evidence="16">DNA polymerase III is a complex, multichain enzyme responsible for most of the replicative synthesis in bacteria. The epsilon subunit contain the editing function and is a proofreading 3'-5' exonuclease.</text>
</comment>
<evidence type="ECO:0000256" key="14">
    <source>
        <dbReference type="ARBA" id="ARBA00023211"/>
    </source>
</evidence>
<dbReference type="Pfam" id="PF00929">
    <property type="entry name" value="RNase_T"/>
    <property type="match status" value="1"/>
</dbReference>
<feature type="domain" description="Exonuclease" evidence="17">
    <location>
        <begin position="2"/>
        <end position="176"/>
    </location>
</feature>
<comment type="catalytic activity">
    <reaction evidence="15 16">
        <text>DNA(n) + a 2'-deoxyribonucleoside 5'-triphosphate = DNA(n+1) + diphosphate</text>
        <dbReference type="Rhea" id="RHEA:22508"/>
        <dbReference type="Rhea" id="RHEA-COMP:17339"/>
        <dbReference type="Rhea" id="RHEA-COMP:17340"/>
        <dbReference type="ChEBI" id="CHEBI:33019"/>
        <dbReference type="ChEBI" id="CHEBI:61560"/>
        <dbReference type="ChEBI" id="CHEBI:173112"/>
        <dbReference type="EC" id="2.7.7.7"/>
    </reaction>
</comment>
<evidence type="ECO:0000256" key="12">
    <source>
        <dbReference type="ARBA" id="ARBA00022842"/>
    </source>
</evidence>
<evidence type="ECO:0000256" key="1">
    <source>
        <dbReference type="ARBA" id="ARBA00001936"/>
    </source>
</evidence>
<dbReference type="CDD" id="cd06131">
    <property type="entry name" value="DNA_pol_III_epsilon_Ecoli_like"/>
    <property type="match status" value="1"/>
</dbReference>
<evidence type="ECO:0000256" key="3">
    <source>
        <dbReference type="ARBA" id="ARBA00012417"/>
    </source>
</evidence>
<keyword evidence="6 16" id="KW-0548">Nucleotidyltransferase</keyword>
<evidence type="ECO:0000256" key="13">
    <source>
        <dbReference type="ARBA" id="ARBA00022932"/>
    </source>
</evidence>
<dbReference type="Proteomes" id="UP001054820">
    <property type="component" value="Chromosome"/>
</dbReference>
<dbReference type="RefSeq" id="WP_237260790.1">
    <property type="nucleotide sequence ID" value="NZ_AP024202.1"/>
</dbReference>
<evidence type="ECO:0000256" key="11">
    <source>
        <dbReference type="ARBA" id="ARBA00022839"/>
    </source>
</evidence>
<evidence type="ECO:0000256" key="6">
    <source>
        <dbReference type="ARBA" id="ARBA00022695"/>
    </source>
</evidence>
<evidence type="ECO:0000256" key="2">
    <source>
        <dbReference type="ARBA" id="ARBA00001946"/>
    </source>
</evidence>
<evidence type="ECO:0000256" key="5">
    <source>
        <dbReference type="ARBA" id="ARBA00022679"/>
    </source>
</evidence>
<protein>
    <recommendedName>
        <fullName evidence="4 16">DNA polymerase III subunit epsilon</fullName>
        <ecNumber evidence="3 16">2.7.7.7</ecNumber>
    </recommendedName>
</protein>
<keyword evidence="10 16" id="KW-0378">Hydrolase</keyword>
<dbReference type="PANTHER" id="PTHR30231:SF41">
    <property type="entry name" value="DNA POLYMERASE III SUBUNIT EPSILON"/>
    <property type="match status" value="1"/>
</dbReference>
<organism evidence="18 19">
    <name type="scientific">Thiomicrorhabdus immobilis</name>
    <dbReference type="NCBI Taxonomy" id="2791037"/>
    <lineage>
        <taxon>Bacteria</taxon>
        <taxon>Pseudomonadati</taxon>
        <taxon>Pseudomonadota</taxon>
        <taxon>Gammaproteobacteria</taxon>
        <taxon>Thiotrichales</taxon>
        <taxon>Piscirickettsiaceae</taxon>
        <taxon>Thiomicrorhabdus</taxon>
    </lineage>
</organism>
<evidence type="ECO:0000313" key="19">
    <source>
        <dbReference type="Proteomes" id="UP001054820"/>
    </source>
</evidence>
<evidence type="ECO:0000256" key="10">
    <source>
        <dbReference type="ARBA" id="ARBA00022801"/>
    </source>
</evidence>
<dbReference type="Gene3D" id="3.30.420.10">
    <property type="entry name" value="Ribonuclease H-like superfamily/Ribonuclease H"/>
    <property type="match status" value="1"/>
</dbReference>
<dbReference type="NCBIfam" id="NF004316">
    <property type="entry name" value="PRK05711.1"/>
    <property type="match status" value="1"/>
</dbReference>
<evidence type="ECO:0000259" key="17">
    <source>
        <dbReference type="SMART" id="SM00479"/>
    </source>
</evidence>
<evidence type="ECO:0000256" key="4">
    <source>
        <dbReference type="ARBA" id="ARBA00020352"/>
    </source>
</evidence>
<gene>
    <name evidence="16 18" type="primary">dnaQ</name>
    <name evidence="18" type="ORF">THMIRHAM_13550</name>
</gene>
<dbReference type="EC" id="2.7.7.7" evidence="3 16"/>
<dbReference type="EMBL" id="AP024202">
    <property type="protein sequence ID" value="BCN93570.1"/>
    <property type="molecule type" value="Genomic_DNA"/>
</dbReference>
<dbReference type="InterPro" id="IPR036397">
    <property type="entry name" value="RNaseH_sf"/>
</dbReference>
<reference evidence="18" key="1">
    <citation type="journal article" date="2022" name="Arch. Microbiol.">
        <title>Thiomicrorhabdus immobilis sp. nov., a mesophilic sulfur-oxidizing bacterium isolated from sediment of a brackish lake in northern Japan.</title>
        <authorList>
            <person name="Kojima H."/>
            <person name="Mochizuki J."/>
            <person name="Kanda M."/>
            <person name="Watanabe T."/>
            <person name="Fukui M."/>
        </authorList>
    </citation>
    <scope>NUCLEOTIDE SEQUENCE</scope>
    <source>
        <strain evidence="18">Am19</strain>
    </source>
</reference>
<evidence type="ECO:0000256" key="16">
    <source>
        <dbReference type="RuleBase" id="RU364087"/>
    </source>
</evidence>
<dbReference type="InterPro" id="IPR006054">
    <property type="entry name" value="DnaQ"/>
</dbReference>
<keyword evidence="13 16" id="KW-0239">DNA-directed DNA polymerase</keyword>
<dbReference type="InterPro" id="IPR006309">
    <property type="entry name" value="DnaQ_proteo"/>
</dbReference>
<comment type="cofactor">
    <cofactor evidence="1 16">
        <name>Mn(2+)</name>
        <dbReference type="ChEBI" id="CHEBI:29035"/>
    </cofactor>
</comment>
<keyword evidence="5 16" id="KW-0808">Transferase</keyword>
<dbReference type="SMART" id="SM00479">
    <property type="entry name" value="EXOIII"/>
    <property type="match status" value="1"/>
</dbReference>
<accession>A0ABM7MDU1</accession>
<dbReference type="NCBIfam" id="TIGR01406">
    <property type="entry name" value="dnaQ_proteo"/>
    <property type="match status" value="1"/>
</dbReference>
<evidence type="ECO:0000256" key="9">
    <source>
        <dbReference type="ARBA" id="ARBA00022723"/>
    </source>
</evidence>
<evidence type="ECO:0000313" key="18">
    <source>
        <dbReference type="EMBL" id="BCN93570.1"/>
    </source>
</evidence>
<comment type="subunit">
    <text evidence="16">DNA polymerase III contains a core (composed of alpha, epsilon and theta chains) that associates with a tau subunit. This core dimerizes to form the POLIII' complex. PolIII' associates with the gamma complex (composed of gamma, delta, delta', psi and chi chains) and with the beta chain to form the complete DNA polymerase III complex.</text>
</comment>
<evidence type="ECO:0000256" key="8">
    <source>
        <dbReference type="ARBA" id="ARBA00022722"/>
    </source>
</evidence>
<dbReference type="SUPFAM" id="SSF53098">
    <property type="entry name" value="Ribonuclease H-like"/>
    <property type="match status" value="1"/>
</dbReference>